<name>C1EIN9_MICCC</name>
<keyword evidence="1" id="KW-0472">Membrane</keyword>
<protein>
    <recommendedName>
        <fullName evidence="2">Amidohydrolase 3 domain-containing protein</fullName>
    </recommendedName>
</protein>
<dbReference type="Pfam" id="PF07969">
    <property type="entry name" value="Amidohydro_3"/>
    <property type="match status" value="1"/>
</dbReference>
<dbReference type="GO" id="GO:0016810">
    <property type="term" value="F:hydrolase activity, acting on carbon-nitrogen (but not peptide) bonds"/>
    <property type="evidence" value="ECO:0007669"/>
    <property type="project" value="InterPro"/>
</dbReference>
<accession>C1EIN9</accession>
<keyword evidence="1" id="KW-1133">Transmembrane helix</keyword>
<dbReference type="PANTHER" id="PTHR22642:SF2">
    <property type="entry name" value="PROTEIN LONG AFTER FAR-RED 3"/>
    <property type="match status" value="1"/>
</dbReference>
<keyword evidence="1" id="KW-0812">Transmembrane</keyword>
<gene>
    <name evidence="3" type="ORF">MICPUN_64646</name>
</gene>
<dbReference type="RefSeq" id="XP_002506635.1">
    <property type="nucleotide sequence ID" value="XM_002506589.1"/>
</dbReference>
<dbReference type="SUPFAM" id="SSF51556">
    <property type="entry name" value="Metallo-dependent hydrolases"/>
    <property type="match status" value="1"/>
</dbReference>
<dbReference type="OMA" id="VAWVGSE"/>
<reference evidence="3 4" key="1">
    <citation type="journal article" date="2009" name="Science">
        <title>Green evolution and dynamic adaptations revealed by genomes of the marine picoeukaryotes Micromonas.</title>
        <authorList>
            <person name="Worden A.Z."/>
            <person name="Lee J.H."/>
            <person name="Mock T."/>
            <person name="Rouze P."/>
            <person name="Simmons M.P."/>
            <person name="Aerts A.L."/>
            <person name="Allen A.E."/>
            <person name="Cuvelier M.L."/>
            <person name="Derelle E."/>
            <person name="Everett M.V."/>
            <person name="Foulon E."/>
            <person name="Grimwood J."/>
            <person name="Gundlach H."/>
            <person name="Henrissat B."/>
            <person name="Napoli C."/>
            <person name="McDonald S.M."/>
            <person name="Parker M.S."/>
            <person name="Rombauts S."/>
            <person name="Salamov A."/>
            <person name="Von Dassow P."/>
            <person name="Badger J.H."/>
            <person name="Coutinho P.M."/>
            <person name="Demir E."/>
            <person name="Dubchak I."/>
            <person name="Gentemann C."/>
            <person name="Eikrem W."/>
            <person name="Gready J.E."/>
            <person name="John U."/>
            <person name="Lanier W."/>
            <person name="Lindquist E.A."/>
            <person name="Lucas S."/>
            <person name="Mayer K.F."/>
            <person name="Moreau H."/>
            <person name="Not F."/>
            <person name="Otillar R."/>
            <person name="Panaud O."/>
            <person name="Pangilinan J."/>
            <person name="Paulsen I."/>
            <person name="Piegu B."/>
            <person name="Poliakov A."/>
            <person name="Robbens S."/>
            <person name="Schmutz J."/>
            <person name="Toulza E."/>
            <person name="Wyss T."/>
            <person name="Zelensky A."/>
            <person name="Zhou K."/>
            <person name="Armbrust E.V."/>
            <person name="Bhattacharya D."/>
            <person name="Goodenough U.W."/>
            <person name="Van de Peer Y."/>
            <person name="Grigoriev I.V."/>
        </authorList>
    </citation>
    <scope>NUCLEOTIDE SEQUENCE [LARGE SCALE GENOMIC DNA]</scope>
    <source>
        <strain evidence="4">RCC299 / NOUM17</strain>
    </source>
</reference>
<dbReference type="GeneID" id="8249721"/>
<dbReference type="SUPFAM" id="SSF51338">
    <property type="entry name" value="Composite domain of metallo-dependent hydrolases"/>
    <property type="match status" value="1"/>
</dbReference>
<evidence type="ECO:0000256" key="1">
    <source>
        <dbReference type="SAM" id="Phobius"/>
    </source>
</evidence>
<evidence type="ECO:0000313" key="3">
    <source>
        <dbReference type="EMBL" id="ACO67893.1"/>
    </source>
</evidence>
<dbReference type="Gene3D" id="2.30.40.10">
    <property type="entry name" value="Urease, subunit C, domain 1"/>
    <property type="match status" value="1"/>
</dbReference>
<sequence>MTTQRRAQMVGLTGRQVAGAFAALGLAIGIFWPVPNPHAEANRSGMACPLGYGGEKPAATTKTTARDPHAAWFRRYGGGLNARVYTNASFWTGDAGVPWVQAIAVTEAGRVLAIGNLPTVTKAAGPDAPVHHLGGENGDFVVPGLFDTHLHLVSGGFRLAELNLADVKTRDEFVARVAAAAKGLDADQWLVGGGYGSELHEDPTAEWFDHPSIPKTLKAWLLRADAHTGVASREALRVSGIDASTPDPVGGLIVREPADGKTPNGILRDNAIGLVTAARPAKSENERREAFKRAFDHLLSVGVTSVCDFGDVDHLAGSHVTGAAERVWKDLDILRAMDDAGELPIRVSHYPPLADWERVAEIDFRDRMFRDVKSDDARYETYGDRTRLRLAGVKAFLDGSLGARTALMREPYEDDGDNKGVAVCDLDEFKKRAVAADAANLQVAVHAIGDAAVDVALDAAEAMKDLNGNRDRRFRIEHAQHLGAPIESQPKRIAMAGAVSSVQPEFMRLDRNLAVKRLGRDRAARSYAFRSLLASGVPLSGGSDWPIVDADPLAAMDVAVSRNVGGDDFDDSADGVWEASEKLTPQQALTMYTTGAAHVALMSGQVGTLWRGAHADFTVLDRSPEDLGSTKPPKVVSTFVAGKCAWGRCKRD</sequence>
<proteinExistence type="predicted"/>
<feature type="domain" description="Amidohydrolase 3" evidence="2">
    <location>
        <begin position="138"/>
        <end position="644"/>
    </location>
</feature>
<dbReference type="OrthoDB" id="3501663at2759"/>
<feature type="transmembrane region" description="Helical" evidence="1">
    <location>
        <begin position="12"/>
        <end position="34"/>
    </location>
</feature>
<dbReference type="EMBL" id="CP001334">
    <property type="protein sequence ID" value="ACO67893.1"/>
    <property type="molecule type" value="Genomic_DNA"/>
</dbReference>
<dbReference type="Gene3D" id="3.20.20.140">
    <property type="entry name" value="Metal-dependent hydrolases"/>
    <property type="match status" value="1"/>
</dbReference>
<evidence type="ECO:0000313" key="4">
    <source>
        <dbReference type="Proteomes" id="UP000002009"/>
    </source>
</evidence>
<dbReference type="PANTHER" id="PTHR22642">
    <property type="entry name" value="IMIDAZOLONEPROPIONASE"/>
    <property type="match status" value="1"/>
</dbReference>
<dbReference type="CDD" id="cd01300">
    <property type="entry name" value="YtcJ_like"/>
    <property type="match status" value="1"/>
</dbReference>
<dbReference type="InterPro" id="IPR033932">
    <property type="entry name" value="YtcJ-like"/>
</dbReference>
<dbReference type="FunCoup" id="C1EIN9">
    <property type="interactions" value="131"/>
</dbReference>
<dbReference type="InterPro" id="IPR011059">
    <property type="entry name" value="Metal-dep_hydrolase_composite"/>
</dbReference>
<dbReference type="KEGG" id="mis:MICPUN_64646"/>
<dbReference type="Proteomes" id="UP000002009">
    <property type="component" value="Chromosome 16"/>
</dbReference>
<evidence type="ECO:0000259" key="2">
    <source>
        <dbReference type="Pfam" id="PF07969"/>
    </source>
</evidence>
<dbReference type="Gene3D" id="3.10.310.70">
    <property type="match status" value="1"/>
</dbReference>
<dbReference type="InterPro" id="IPR032466">
    <property type="entry name" value="Metal_Hydrolase"/>
</dbReference>
<dbReference type="AlphaFoldDB" id="C1EIN9"/>
<dbReference type="InterPro" id="IPR013108">
    <property type="entry name" value="Amidohydro_3"/>
</dbReference>
<dbReference type="STRING" id="296587.C1EIN9"/>
<dbReference type="eggNOG" id="ENOG502QSHE">
    <property type="taxonomic scope" value="Eukaryota"/>
</dbReference>
<dbReference type="InParanoid" id="C1EIN9"/>
<keyword evidence="4" id="KW-1185">Reference proteome</keyword>
<organism evidence="3 4">
    <name type="scientific">Micromonas commoda (strain RCC299 / NOUM17 / CCMP2709)</name>
    <name type="common">Picoplanktonic green alga</name>
    <dbReference type="NCBI Taxonomy" id="296587"/>
    <lineage>
        <taxon>Eukaryota</taxon>
        <taxon>Viridiplantae</taxon>
        <taxon>Chlorophyta</taxon>
        <taxon>Mamiellophyceae</taxon>
        <taxon>Mamiellales</taxon>
        <taxon>Mamiellaceae</taxon>
        <taxon>Micromonas</taxon>
    </lineage>
</organism>